<organism evidence="2 3">
    <name type="scientific">Kwoniella mangroviensis CBS 10435</name>
    <dbReference type="NCBI Taxonomy" id="1331196"/>
    <lineage>
        <taxon>Eukaryota</taxon>
        <taxon>Fungi</taxon>
        <taxon>Dikarya</taxon>
        <taxon>Basidiomycota</taxon>
        <taxon>Agaricomycotina</taxon>
        <taxon>Tremellomycetes</taxon>
        <taxon>Tremellales</taxon>
        <taxon>Cryptococcaceae</taxon>
        <taxon>Kwoniella</taxon>
    </lineage>
</organism>
<dbReference type="InterPro" id="IPR037045">
    <property type="entry name" value="S8pro/Inhibitor_I9_sf"/>
</dbReference>
<reference evidence="3" key="2">
    <citation type="submission" date="2013-12" db="EMBL/GenBank/DDBJ databases">
        <title>Evolution of pathogenesis and genome organization in the Tremellales.</title>
        <authorList>
            <person name="Cuomo C."/>
            <person name="Litvintseva A."/>
            <person name="Heitman J."/>
            <person name="Chen Y."/>
            <person name="Sun S."/>
            <person name="Springer D."/>
            <person name="Dromer F."/>
            <person name="Young S."/>
            <person name="Zeng Q."/>
            <person name="Chapman S."/>
            <person name="Gujja S."/>
            <person name="Saif S."/>
            <person name="Birren B."/>
        </authorList>
    </citation>
    <scope>NUCLEOTIDE SEQUENCE [LARGE SCALE GENOMIC DNA]</scope>
    <source>
        <strain evidence="3">CBS 10435</strain>
    </source>
</reference>
<dbReference type="OrthoDB" id="2568684at2759"/>
<evidence type="ECO:0000256" key="1">
    <source>
        <dbReference type="SAM" id="SignalP"/>
    </source>
</evidence>
<gene>
    <name evidence="2" type="ORF">L486_01165</name>
</gene>
<keyword evidence="3" id="KW-1185">Reference proteome</keyword>
<evidence type="ECO:0000313" key="3">
    <source>
        <dbReference type="Proteomes" id="UP000092583"/>
    </source>
</evidence>
<name>A0A1B9J150_9TREE</name>
<dbReference type="Proteomes" id="UP000092583">
    <property type="component" value="Unassembled WGS sequence"/>
</dbReference>
<dbReference type="AlphaFoldDB" id="A0A1B9J150"/>
<proteinExistence type="predicted"/>
<dbReference type="Gene3D" id="3.30.70.80">
    <property type="entry name" value="Peptidase S8 propeptide/proteinase inhibitor I9"/>
    <property type="match status" value="1"/>
</dbReference>
<accession>A0A1B9J150</accession>
<evidence type="ECO:0008006" key="4">
    <source>
        <dbReference type="Google" id="ProtNLM"/>
    </source>
</evidence>
<sequence>MQLSLSFKSFIFFLYFTLITTSAYQLTLNEITNNMADKDVIVHFKKSSSTEERQKIIEDLKAKGATVVKDDNINSKILPFMTVRLPESDFSTLQADFGGDHDVVENVEADQVVTTQ</sequence>
<reference evidence="2 3" key="1">
    <citation type="submission" date="2013-07" db="EMBL/GenBank/DDBJ databases">
        <title>The Genome Sequence of Kwoniella mangroviensis CBS10435.</title>
        <authorList>
            <consortium name="The Broad Institute Genome Sequencing Platform"/>
            <person name="Cuomo C."/>
            <person name="Litvintseva A."/>
            <person name="Chen Y."/>
            <person name="Heitman J."/>
            <person name="Sun S."/>
            <person name="Springer D."/>
            <person name="Dromer F."/>
            <person name="Young S.K."/>
            <person name="Zeng Q."/>
            <person name="Gargeya S."/>
            <person name="Fitzgerald M."/>
            <person name="Abouelleil A."/>
            <person name="Alvarado L."/>
            <person name="Berlin A.M."/>
            <person name="Chapman S.B."/>
            <person name="Dewar J."/>
            <person name="Goldberg J."/>
            <person name="Griggs A."/>
            <person name="Gujja S."/>
            <person name="Hansen M."/>
            <person name="Howarth C."/>
            <person name="Imamovic A."/>
            <person name="Larimer J."/>
            <person name="McCowan C."/>
            <person name="Murphy C."/>
            <person name="Pearson M."/>
            <person name="Priest M."/>
            <person name="Roberts A."/>
            <person name="Saif S."/>
            <person name="Shea T."/>
            <person name="Sykes S."/>
            <person name="Wortman J."/>
            <person name="Nusbaum C."/>
            <person name="Birren B."/>
        </authorList>
    </citation>
    <scope>NUCLEOTIDE SEQUENCE [LARGE SCALE GENOMIC DNA]</scope>
    <source>
        <strain evidence="2 3">CBS 10435</strain>
    </source>
</reference>
<feature type="signal peptide" evidence="1">
    <location>
        <begin position="1"/>
        <end position="23"/>
    </location>
</feature>
<keyword evidence="1" id="KW-0732">Signal</keyword>
<evidence type="ECO:0000313" key="2">
    <source>
        <dbReference type="EMBL" id="OCF61517.1"/>
    </source>
</evidence>
<protein>
    <recommendedName>
        <fullName evidence="4">Inhibitor I9 domain-containing protein</fullName>
    </recommendedName>
</protein>
<feature type="chain" id="PRO_5008629082" description="Inhibitor I9 domain-containing protein" evidence="1">
    <location>
        <begin position="24"/>
        <end position="116"/>
    </location>
</feature>
<dbReference type="EMBL" id="KI669459">
    <property type="protein sequence ID" value="OCF61517.1"/>
    <property type="molecule type" value="Genomic_DNA"/>
</dbReference>